<name>A0ACB8WBG8_9TELE</name>
<dbReference type="Proteomes" id="UP000831701">
    <property type="component" value="Chromosome 12"/>
</dbReference>
<evidence type="ECO:0000313" key="2">
    <source>
        <dbReference type="Proteomes" id="UP000831701"/>
    </source>
</evidence>
<reference evidence="1" key="1">
    <citation type="submission" date="2022-04" db="EMBL/GenBank/DDBJ databases">
        <title>Jade perch genome.</title>
        <authorList>
            <person name="Chao B."/>
        </authorList>
    </citation>
    <scope>NUCLEOTIDE SEQUENCE</scope>
    <source>
        <strain evidence="1">CB-2022</strain>
    </source>
</reference>
<gene>
    <name evidence="1" type="ORF">L3Q82_010102</name>
</gene>
<accession>A0ACB8WBG8</accession>
<sequence length="277" mass="30612">MQAARKKSKIMYEGHHVMFFQDISTELHKKRKRFDVVKQRLRDLKIDYGIIYPAKLRLLHKGKPCVFADPAVRRPSPQQTTAKNRALATTVWYTLRSRGGQISNDRSLPQEVQSTLSFAVHRLRVASPVQFLVQLHTKRTFPTVMEGAPVCNSLSSCSSSSIPAPLHLLSSSPPAPLLLLFLFTSCSFSPPVLLYLLFLFTSCSFSPPVPLHLLFLFTSCPSSSSPPAPLLLLFLLSPPAPLHLLLLFSSCSSSPSTKFPDVSLGEVPLGDQASSQI</sequence>
<keyword evidence="2" id="KW-1185">Reference proteome</keyword>
<protein>
    <submittedName>
        <fullName evidence="1">Uncharacterized protein</fullName>
    </submittedName>
</protein>
<proteinExistence type="predicted"/>
<organism evidence="1 2">
    <name type="scientific">Scortum barcoo</name>
    <name type="common">barcoo grunter</name>
    <dbReference type="NCBI Taxonomy" id="214431"/>
    <lineage>
        <taxon>Eukaryota</taxon>
        <taxon>Metazoa</taxon>
        <taxon>Chordata</taxon>
        <taxon>Craniata</taxon>
        <taxon>Vertebrata</taxon>
        <taxon>Euteleostomi</taxon>
        <taxon>Actinopterygii</taxon>
        <taxon>Neopterygii</taxon>
        <taxon>Teleostei</taxon>
        <taxon>Neoteleostei</taxon>
        <taxon>Acanthomorphata</taxon>
        <taxon>Eupercaria</taxon>
        <taxon>Centrarchiformes</taxon>
        <taxon>Terapontoidei</taxon>
        <taxon>Terapontidae</taxon>
        <taxon>Scortum</taxon>
    </lineage>
</organism>
<evidence type="ECO:0000313" key="1">
    <source>
        <dbReference type="EMBL" id="KAI3365134.1"/>
    </source>
</evidence>
<comment type="caution">
    <text evidence="1">The sequence shown here is derived from an EMBL/GenBank/DDBJ whole genome shotgun (WGS) entry which is preliminary data.</text>
</comment>
<dbReference type="EMBL" id="CM041542">
    <property type="protein sequence ID" value="KAI3365134.1"/>
    <property type="molecule type" value="Genomic_DNA"/>
</dbReference>